<feature type="non-terminal residue" evidence="1">
    <location>
        <position position="52"/>
    </location>
</feature>
<keyword evidence="1" id="KW-0675">Receptor</keyword>
<evidence type="ECO:0000313" key="2">
    <source>
        <dbReference type="Proteomes" id="UP000053286"/>
    </source>
</evidence>
<protein>
    <submittedName>
        <fullName evidence="1">Glutamate receptor ionotropic, delta-2</fullName>
    </submittedName>
</protein>
<name>A0A087QQZ3_APTFO</name>
<dbReference type="STRING" id="9233.A0A087QQZ3"/>
<dbReference type="PANTHER" id="PTHR36687">
    <property type="entry name" value="GLUTAMATE RECEPTOR IONOTROPIC, DELTA-2-RELATED"/>
    <property type="match status" value="1"/>
</dbReference>
<accession>A0A087QQZ3</accession>
<sequence length="52" mass="5806">GAIFDESAKKDEEVFRMAVADLNQNDEILQTEKITCSVTFVDGNNPFQAVQE</sequence>
<dbReference type="InterPro" id="IPR043373">
    <property type="entry name" value="IGluR_D"/>
</dbReference>
<keyword evidence="2" id="KW-1185">Reference proteome</keyword>
<dbReference type="Proteomes" id="UP000053286">
    <property type="component" value="Unassembled WGS sequence"/>
</dbReference>
<evidence type="ECO:0000313" key="1">
    <source>
        <dbReference type="EMBL" id="KFM03647.1"/>
    </source>
</evidence>
<dbReference type="Gene3D" id="3.40.50.2300">
    <property type="match status" value="1"/>
</dbReference>
<reference evidence="1 2" key="1">
    <citation type="submission" date="2014-04" db="EMBL/GenBank/DDBJ databases">
        <title>Genome evolution of avian class.</title>
        <authorList>
            <person name="Zhang G."/>
            <person name="Li C."/>
        </authorList>
    </citation>
    <scope>NUCLEOTIDE SEQUENCE [LARGE SCALE GENOMIC DNA]</scope>
    <source>
        <strain evidence="1">BGI_AS27</strain>
    </source>
</reference>
<gene>
    <name evidence="1" type="ORF">AS27_15552</name>
</gene>
<dbReference type="PANTHER" id="PTHR36687:SF1">
    <property type="entry name" value="GLUTAMATE RECEPTOR IONOTROPIC, DELTA-2"/>
    <property type="match status" value="1"/>
</dbReference>
<organism evidence="1 2">
    <name type="scientific">Aptenodytes forsteri</name>
    <name type="common">Emperor penguin</name>
    <dbReference type="NCBI Taxonomy" id="9233"/>
    <lineage>
        <taxon>Eukaryota</taxon>
        <taxon>Metazoa</taxon>
        <taxon>Chordata</taxon>
        <taxon>Craniata</taxon>
        <taxon>Vertebrata</taxon>
        <taxon>Euteleostomi</taxon>
        <taxon>Archelosauria</taxon>
        <taxon>Archosauria</taxon>
        <taxon>Dinosauria</taxon>
        <taxon>Saurischia</taxon>
        <taxon>Theropoda</taxon>
        <taxon>Coelurosauria</taxon>
        <taxon>Aves</taxon>
        <taxon>Neognathae</taxon>
        <taxon>Neoaves</taxon>
        <taxon>Aequornithes</taxon>
        <taxon>Sphenisciformes</taxon>
        <taxon>Spheniscidae</taxon>
        <taxon>Aptenodytes</taxon>
    </lineage>
</organism>
<dbReference type="AlphaFoldDB" id="A0A087QQZ3"/>
<feature type="non-terminal residue" evidence="1">
    <location>
        <position position="1"/>
    </location>
</feature>
<proteinExistence type="predicted"/>
<dbReference type="EMBL" id="KL225822">
    <property type="protein sequence ID" value="KFM03647.1"/>
    <property type="molecule type" value="Genomic_DNA"/>
</dbReference>